<dbReference type="OrthoDB" id="5590282at2759"/>
<dbReference type="GO" id="GO:0051726">
    <property type="term" value="P:regulation of cell cycle"/>
    <property type="evidence" value="ECO:0007669"/>
    <property type="project" value="UniProtKB-ARBA"/>
</dbReference>
<dbReference type="SUPFAM" id="SSF47954">
    <property type="entry name" value="Cyclin-like"/>
    <property type="match status" value="2"/>
</dbReference>
<keyword evidence="9" id="KW-1185">Reference proteome</keyword>
<dbReference type="GO" id="GO:0016538">
    <property type="term" value="F:cyclin-dependent protein serine/threonine kinase regulator activity"/>
    <property type="evidence" value="ECO:0007669"/>
    <property type="project" value="UniProtKB-ARBA"/>
</dbReference>
<evidence type="ECO:0000259" key="6">
    <source>
        <dbReference type="SMART" id="SM00385"/>
    </source>
</evidence>
<evidence type="ECO:0000313" key="9">
    <source>
        <dbReference type="Proteomes" id="UP000053617"/>
    </source>
</evidence>
<evidence type="ECO:0000256" key="1">
    <source>
        <dbReference type="ARBA" id="ARBA00008742"/>
    </source>
</evidence>
<dbReference type="FunFam" id="1.10.472.10:FF:000010">
    <property type="entry name" value="G1/S-specific cyclin Cln1"/>
    <property type="match status" value="1"/>
</dbReference>
<dbReference type="GeneID" id="25293089"/>
<dbReference type="Proteomes" id="UP000053617">
    <property type="component" value="Unassembled WGS sequence"/>
</dbReference>
<evidence type="ECO:0000256" key="5">
    <source>
        <dbReference type="RuleBase" id="RU000383"/>
    </source>
</evidence>
<dbReference type="InterPro" id="IPR036915">
    <property type="entry name" value="Cyclin-like_sf"/>
</dbReference>
<dbReference type="CDD" id="cd20559">
    <property type="entry name" value="CYCLIN_ScCLN_like"/>
    <property type="match status" value="1"/>
</dbReference>
<dbReference type="GO" id="GO:0051301">
    <property type="term" value="P:cell division"/>
    <property type="evidence" value="ECO:0007669"/>
    <property type="project" value="UniProtKB-KW"/>
</dbReference>
<evidence type="ECO:0000256" key="4">
    <source>
        <dbReference type="ARBA" id="ARBA00023306"/>
    </source>
</evidence>
<dbReference type="CDD" id="cd20537">
    <property type="entry name" value="CYCLIN_CCNO-like_rpt2"/>
    <property type="match status" value="1"/>
</dbReference>
<dbReference type="Pfam" id="PF02984">
    <property type="entry name" value="Cyclin_C"/>
    <property type="match status" value="1"/>
</dbReference>
<sequence>MAFNNRISSFGSTDSGYESGIVEVFGEPSCPVIKNPEQAKEIARHRQHLMASELSRQDADEYQQDMLEHMLKMAVETTPDVDAIDIQTEIQWFMRPYLLDFLVEAHSAFQLLPETLFLTINLLDRYCSKRVVYKRHYQLVGCAALLIAAKYGDKKEKVPTIKELKSMCCSLYDDDMFLQMEWHVLSTLGWAIGHPTVDSFMRLAVKDNVYDPETESLTLYILEIALYHRDFVSKQSSTLALSALVLARHILGRPQARAAEFGSHFCSTTVMELLQKVHEPSSILARKYASVRYSGVSRVLTNFLAQKAAMSAPARTPLTPTYELTPPSTTAKPAGPEYFQTLATPQKPQFPSVVQHGLYTPPITPEGEMFGVTQKIFSAPNQYAPPTPTPNTAGQQIISQYSSSIQQWNGETF</sequence>
<dbReference type="SMART" id="SM01332">
    <property type="entry name" value="Cyclin_C"/>
    <property type="match status" value="1"/>
</dbReference>
<dbReference type="InterPro" id="IPR006671">
    <property type="entry name" value="Cyclin_N"/>
</dbReference>
<gene>
    <name evidence="8" type="ORF">Z518_05018</name>
</gene>
<dbReference type="VEuPathDB" id="FungiDB:Z518_05018"/>
<feature type="domain" description="Cyclin-like" evidence="6">
    <location>
        <begin position="100"/>
        <end position="186"/>
    </location>
</feature>
<feature type="domain" description="Cyclin-like" evidence="6">
    <location>
        <begin position="198"/>
        <end position="282"/>
    </location>
</feature>
<dbReference type="PANTHER" id="PTHR10177">
    <property type="entry name" value="CYCLINS"/>
    <property type="match status" value="1"/>
</dbReference>
<dbReference type="InterPro" id="IPR004367">
    <property type="entry name" value="Cyclin_C-dom"/>
</dbReference>
<evidence type="ECO:0000256" key="2">
    <source>
        <dbReference type="ARBA" id="ARBA00022618"/>
    </source>
</evidence>
<dbReference type="EMBL" id="KN847477">
    <property type="protein sequence ID" value="KIX07041.1"/>
    <property type="molecule type" value="Genomic_DNA"/>
</dbReference>
<dbReference type="AlphaFoldDB" id="A0A0D2IV62"/>
<dbReference type="Gene3D" id="1.10.472.10">
    <property type="entry name" value="Cyclin-like"/>
    <property type="match status" value="2"/>
</dbReference>
<dbReference type="InterPro" id="IPR013763">
    <property type="entry name" value="Cyclin-like_dom"/>
</dbReference>
<dbReference type="InterPro" id="IPR048258">
    <property type="entry name" value="Cyclins_cyclin-box"/>
</dbReference>
<keyword evidence="4" id="KW-0131">Cell cycle</keyword>
<accession>A0A0D2IV62</accession>
<dbReference type="SMART" id="SM00385">
    <property type="entry name" value="CYCLIN"/>
    <property type="match status" value="2"/>
</dbReference>
<evidence type="ECO:0000313" key="8">
    <source>
        <dbReference type="EMBL" id="KIX07041.1"/>
    </source>
</evidence>
<dbReference type="Pfam" id="PF00134">
    <property type="entry name" value="Cyclin_N"/>
    <property type="match status" value="1"/>
</dbReference>
<feature type="domain" description="Cyclin C-terminal" evidence="7">
    <location>
        <begin position="195"/>
        <end position="302"/>
    </location>
</feature>
<dbReference type="InterPro" id="IPR039361">
    <property type="entry name" value="Cyclin"/>
</dbReference>
<evidence type="ECO:0008006" key="10">
    <source>
        <dbReference type="Google" id="ProtNLM"/>
    </source>
</evidence>
<dbReference type="GO" id="GO:0044843">
    <property type="term" value="P:cell cycle G1/S phase transition"/>
    <property type="evidence" value="ECO:0007669"/>
    <property type="project" value="UniProtKB-ARBA"/>
</dbReference>
<name>A0A0D2IV62_9EURO</name>
<reference evidence="8 9" key="1">
    <citation type="submission" date="2015-01" db="EMBL/GenBank/DDBJ databases">
        <title>The Genome Sequence of Rhinocladiella mackenzie CBS 650.93.</title>
        <authorList>
            <consortium name="The Broad Institute Genomics Platform"/>
            <person name="Cuomo C."/>
            <person name="de Hoog S."/>
            <person name="Gorbushina A."/>
            <person name="Stielow B."/>
            <person name="Teixiera M."/>
            <person name="Abouelleil A."/>
            <person name="Chapman S.B."/>
            <person name="Priest M."/>
            <person name="Young S.K."/>
            <person name="Wortman J."/>
            <person name="Nusbaum C."/>
            <person name="Birren B."/>
        </authorList>
    </citation>
    <scope>NUCLEOTIDE SEQUENCE [LARGE SCALE GENOMIC DNA]</scope>
    <source>
        <strain evidence="8 9">CBS 650.93</strain>
    </source>
</reference>
<dbReference type="HOGENOM" id="CLU_020695_4_0_1"/>
<protein>
    <recommendedName>
        <fullName evidence="10">Cyclin N-terminal domain-containing protein</fullName>
    </recommendedName>
</protein>
<dbReference type="PROSITE" id="PS00292">
    <property type="entry name" value="CYCLINS"/>
    <property type="match status" value="1"/>
</dbReference>
<evidence type="ECO:0000256" key="3">
    <source>
        <dbReference type="ARBA" id="ARBA00023127"/>
    </source>
</evidence>
<keyword evidence="2" id="KW-0132">Cell division</keyword>
<dbReference type="STRING" id="1442369.A0A0D2IV62"/>
<dbReference type="RefSeq" id="XP_013274177.1">
    <property type="nucleotide sequence ID" value="XM_013418723.1"/>
</dbReference>
<evidence type="ECO:0000259" key="7">
    <source>
        <dbReference type="SMART" id="SM01332"/>
    </source>
</evidence>
<comment type="similarity">
    <text evidence="1 5">Belongs to the cyclin family.</text>
</comment>
<keyword evidence="3 5" id="KW-0195">Cyclin</keyword>
<proteinExistence type="inferred from homology"/>
<organism evidence="8 9">
    <name type="scientific">Rhinocladiella mackenziei CBS 650.93</name>
    <dbReference type="NCBI Taxonomy" id="1442369"/>
    <lineage>
        <taxon>Eukaryota</taxon>
        <taxon>Fungi</taxon>
        <taxon>Dikarya</taxon>
        <taxon>Ascomycota</taxon>
        <taxon>Pezizomycotina</taxon>
        <taxon>Eurotiomycetes</taxon>
        <taxon>Chaetothyriomycetidae</taxon>
        <taxon>Chaetothyriales</taxon>
        <taxon>Herpotrichiellaceae</taxon>
        <taxon>Rhinocladiella</taxon>
    </lineage>
</organism>